<keyword evidence="4" id="KW-0813">Transport</keyword>
<dbReference type="Proteomes" id="UP001208570">
    <property type="component" value="Unassembled WGS sequence"/>
</dbReference>
<feature type="compositionally biased region" description="Acidic residues" evidence="13">
    <location>
        <begin position="36"/>
        <end position="46"/>
    </location>
</feature>
<reference evidence="15" key="1">
    <citation type="journal article" date="2023" name="Mol. Biol. Evol.">
        <title>Third-Generation Sequencing Reveals the Adaptive Role of the Epigenome in Three Deep-Sea Polychaetes.</title>
        <authorList>
            <person name="Perez M."/>
            <person name="Aroh O."/>
            <person name="Sun Y."/>
            <person name="Lan Y."/>
            <person name="Juniper S.K."/>
            <person name="Young C.R."/>
            <person name="Angers B."/>
            <person name="Qian P.Y."/>
        </authorList>
    </citation>
    <scope>NUCLEOTIDE SEQUENCE</scope>
    <source>
        <strain evidence="15">P08H-3</strain>
    </source>
</reference>
<dbReference type="PANTHER" id="PTHR12504">
    <property type="entry name" value="MITOCHONDRIAL IMPORT RECEPTOR SUBUNIT TOM22"/>
    <property type="match status" value="1"/>
</dbReference>
<keyword evidence="12" id="KW-0675">Receptor</keyword>
<evidence type="ECO:0000256" key="8">
    <source>
        <dbReference type="ARBA" id="ARBA00022989"/>
    </source>
</evidence>
<sequence length="150" mass="16216">MEDDAKVADVDPAAAVLKPGTLPSPLMPIETSADSKDDDIIDDIDDDDLDETFSERLWGLTEMFPEGVRSFTNGISSFSWSASKTLYGLSCSGLWVLASSAAILALPVMFETERAQMEEQQIQQQRQILLGPNAAVSGPSALPQVMPTPR</sequence>
<dbReference type="Pfam" id="PF04281">
    <property type="entry name" value="Tom22"/>
    <property type="match status" value="1"/>
</dbReference>
<evidence type="ECO:0000256" key="2">
    <source>
        <dbReference type="ARBA" id="ARBA00009874"/>
    </source>
</evidence>
<evidence type="ECO:0000256" key="11">
    <source>
        <dbReference type="ARBA" id="ARBA00023136"/>
    </source>
</evidence>
<evidence type="ECO:0000256" key="14">
    <source>
        <dbReference type="SAM" id="Phobius"/>
    </source>
</evidence>
<keyword evidence="11 14" id="KW-0472">Membrane</keyword>
<keyword evidence="10" id="KW-0496">Mitochondrion</keyword>
<proteinExistence type="inferred from homology"/>
<organism evidence="15 16">
    <name type="scientific">Paralvinella palmiformis</name>
    <dbReference type="NCBI Taxonomy" id="53620"/>
    <lineage>
        <taxon>Eukaryota</taxon>
        <taxon>Metazoa</taxon>
        <taxon>Spiralia</taxon>
        <taxon>Lophotrochozoa</taxon>
        <taxon>Annelida</taxon>
        <taxon>Polychaeta</taxon>
        <taxon>Sedentaria</taxon>
        <taxon>Canalipalpata</taxon>
        <taxon>Terebellida</taxon>
        <taxon>Terebelliformia</taxon>
        <taxon>Alvinellidae</taxon>
        <taxon>Paralvinella</taxon>
    </lineage>
</organism>
<gene>
    <name evidence="15" type="ORF">LSH36_132g00052</name>
</gene>
<dbReference type="GO" id="GO:0005741">
    <property type="term" value="C:mitochondrial outer membrane"/>
    <property type="evidence" value="ECO:0007669"/>
    <property type="project" value="UniProtKB-SubCell"/>
</dbReference>
<evidence type="ECO:0000256" key="13">
    <source>
        <dbReference type="SAM" id="MobiDB-lite"/>
    </source>
</evidence>
<evidence type="ECO:0000256" key="1">
    <source>
        <dbReference type="ARBA" id="ARBA00004572"/>
    </source>
</evidence>
<feature type="transmembrane region" description="Helical" evidence="14">
    <location>
        <begin position="86"/>
        <end position="110"/>
    </location>
</feature>
<accession>A0AAD9JX33</accession>
<keyword evidence="9" id="KW-0811">Translocation</keyword>
<evidence type="ECO:0000313" key="16">
    <source>
        <dbReference type="Proteomes" id="UP001208570"/>
    </source>
</evidence>
<evidence type="ECO:0000256" key="9">
    <source>
        <dbReference type="ARBA" id="ARBA00023010"/>
    </source>
</evidence>
<comment type="caution">
    <text evidence="15">The sequence shown here is derived from an EMBL/GenBank/DDBJ whole genome shotgun (WGS) entry which is preliminary data.</text>
</comment>
<evidence type="ECO:0000256" key="7">
    <source>
        <dbReference type="ARBA" id="ARBA00022927"/>
    </source>
</evidence>
<protein>
    <recommendedName>
        <fullName evidence="3">Mitochondrial import receptor subunit TOM22 homolog</fullName>
    </recommendedName>
</protein>
<dbReference type="PANTHER" id="PTHR12504:SF0">
    <property type="entry name" value="MITOCHONDRIAL IMPORT RECEPTOR SUBUNIT TOM22 HOMOLOG"/>
    <property type="match status" value="1"/>
</dbReference>
<dbReference type="CDD" id="cd22884">
    <property type="entry name" value="TOM22"/>
    <property type="match status" value="1"/>
</dbReference>
<keyword evidence="5 14" id="KW-0812">Transmembrane</keyword>
<keyword evidence="7" id="KW-0653">Protein transport</keyword>
<evidence type="ECO:0000256" key="6">
    <source>
        <dbReference type="ARBA" id="ARBA00022787"/>
    </source>
</evidence>
<feature type="region of interest" description="Disordered" evidence="13">
    <location>
        <begin position="19"/>
        <end position="46"/>
    </location>
</feature>
<dbReference type="AlphaFoldDB" id="A0AAD9JX33"/>
<keyword evidence="16" id="KW-1185">Reference proteome</keyword>
<dbReference type="InterPro" id="IPR005683">
    <property type="entry name" value="Tom22"/>
</dbReference>
<evidence type="ECO:0000313" key="15">
    <source>
        <dbReference type="EMBL" id="KAK2160476.1"/>
    </source>
</evidence>
<evidence type="ECO:0000256" key="5">
    <source>
        <dbReference type="ARBA" id="ARBA00022692"/>
    </source>
</evidence>
<comment type="similarity">
    <text evidence="2">Belongs to the Tom22 family.</text>
</comment>
<evidence type="ECO:0000256" key="10">
    <source>
        <dbReference type="ARBA" id="ARBA00023128"/>
    </source>
</evidence>
<evidence type="ECO:0000256" key="12">
    <source>
        <dbReference type="ARBA" id="ARBA00023170"/>
    </source>
</evidence>
<keyword evidence="6" id="KW-1000">Mitochondrion outer membrane</keyword>
<dbReference type="GO" id="GO:0006886">
    <property type="term" value="P:intracellular protein transport"/>
    <property type="evidence" value="ECO:0007669"/>
    <property type="project" value="InterPro"/>
</dbReference>
<dbReference type="EMBL" id="JAODUP010000132">
    <property type="protein sequence ID" value="KAK2160476.1"/>
    <property type="molecule type" value="Genomic_DNA"/>
</dbReference>
<name>A0AAD9JX33_9ANNE</name>
<keyword evidence="8 14" id="KW-1133">Transmembrane helix</keyword>
<comment type="subcellular location">
    <subcellularLocation>
        <location evidence="1">Mitochondrion outer membrane</location>
        <topology evidence="1">Single-pass membrane protein</topology>
    </subcellularLocation>
</comment>
<evidence type="ECO:0000256" key="4">
    <source>
        <dbReference type="ARBA" id="ARBA00022448"/>
    </source>
</evidence>
<evidence type="ECO:0000256" key="3">
    <source>
        <dbReference type="ARBA" id="ARBA00016229"/>
    </source>
</evidence>